<evidence type="ECO:0008006" key="3">
    <source>
        <dbReference type="Google" id="ProtNLM"/>
    </source>
</evidence>
<organism evidence="1 2">
    <name type="scientific">Paracoccus fontiphilus</name>
    <dbReference type="NCBI Taxonomy" id="1815556"/>
    <lineage>
        <taxon>Bacteria</taxon>
        <taxon>Pseudomonadati</taxon>
        <taxon>Pseudomonadota</taxon>
        <taxon>Alphaproteobacteria</taxon>
        <taxon>Rhodobacterales</taxon>
        <taxon>Paracoccaceae</taxon>
        <taxon>Paracoccus</taxon>
    </lineage>
</organism>
<evidence type="ECO:0000313" key="1">
    <source>
        <dbReference type="EMBL" id="MFC3170283.1"/>
    </source>
</evidence>
<protein>
    <recommendedName>
        <fullName evidence="3">Methyltransferase domain-containing protein</fullName>
    </recommendedName>
</protein>
<dbReference type="Proteomes" id="UP001595557">
    <property type="component" value="Unassembled WGS sequence"/>
</dbReference>
<name>A0ABV7IJR1_9RHOB</name>
<gene>
    <name evidence="1" type="ORF">ACFOD7_19805</name>
</gene>
<reference evidence="2" key="1">
    <citation type="journal article" date="2019" name="Int. J. Syst. Evol. Microbiol.">
        <title>The Global Catalogue of Microorganisms (GCM) 10K type strain sequencing project: providing services to taxonomists for standard genome sequencing and annotation.</title>
        <authorList>
            <consortium name="The Broad Institute Genomics Platform"/>
            <consortium name="The Broad Institute Genome Sequencing Center for Infectious Disease"/>
            <person name="Wu L."/>
            <person name="Ma J."/>
        </authorList>
    </citation>
    <scope>NUCLEOTIDE SEQUENCE [LARGE SCALE GENOMIC DNA]</scope>
    <source>
        <strain evidence="2">KCTC 52239</strain>
    </source>
</reference>
<dbReference type="RefSeq" id="WP_207469606.1">
    <property type="nucleotide sequence ID" value="NZ_JAFNAW010000030.1"/>
</dbReference>
<dbReference type="Gene3D" id="3.40.50.150">
    <property type="entry name" value="Vaccinia Virus protein VP39"/>
    <property type="match status" value="1"/>
</dbReference>
<evidence type="ECO:0000313" key="2">
    <source>
        <dbReference type="Proteomes" id="UP001595557"/>
    </source>
</evidence>
<keyword evidence="2" id="KW-1185">Reference proteome</keyword>
<accession>A0ABV7IJR1</accession>
<proteinExistence type="predicted"/>
<dbReference type="InterPro" id="IPR029063">
    <property type="entry name" value="SAM-dependent_MTases_sf"/>
</dbReference>
<comment type="caution">
    <text evidence="1">The sequence shown here is derived from an EMBL/GenBank/DDBJ whole genome shotgun (WGS) entry which is preliminary data.</text>
</comment>
<sequence length="207" mass="23871">MAKSSQSMPAAEVKHLTEAYHHARVILEYGSGASTRIASAMPRKYVLSVESDRQWARNLRADLRLAQHPGQVIVYYVDIGPTGPWGRVLNDREWRSFHRYPNAIWQEPYFRHPDVILIDGRFRTACLISAMLQVTKPVIVLFDDYVDRPKYQLVEKLITPQKIIGRMAHFQVEPNTLHHKDVSFAIEQFFQVTEHGQGSAAYKLDQN</sequence>
<dbReference type="EMBL" id="JBHRTE010000097">
    <property type="protein sequence ID" value="MFC3170283.1"/>
    <property type="molecule type" value="Genomic_DNA"/>
</dbReference>